<feature type="domain" description="N-acetyltransferase" evidence="4">
    <location>
        <begin position="3"/>
        <end position="158"/>
    </location>
</feature>
<dbReference type="RefSeq" id="WP_025240181.1">
    <property type="nucleotide sequence ID" value="NZ_CP007441.1"/>
</dbReference>
<protein>
    <submittedName>
        <fullName evidence="5">GCN5 family acetyltransferase</fullName>
    </submittedName>
</protein>
<name>W8R3B5_STUST</name>
<evidence type="ECO:0000259" key="4">
    <source>
        <dbReference type="PROSITE" id="PS51186"/>
    </source>
</evidence>
<comment type="similarity">
    <text evidence="1">Belongs to the acetyltransferase family.</text>
</comment>
<evidence type="ECO:0000313" key="6">
    <source>
        <dbReference type="Proteomes" id="UP000019522"/>
    </source>
</evidence>
<dbReference type="AlphaFoldDB" id="W8R3B5"/>
<sequence>MPLNIRPATHTDAALILRFITELAIYERAEQEVKTDVAGIETSLFADDSSARALICERDGQPIGYAVYFFNYSTWLGRNGLYLEDLYVTPEARGIGAGKALLKHLARIAVSRDCGRFEWSVLDWNEPAIQFYESLGARPQEEWTTYRLTGAALQALAEQS</sequence>
<dbReference type="PANTHER" id="PTHR10545:SF29">
    <property type="entry name" value="GH14572P-RELATED"/>
    <property type="match status" value="1"/>
</dbReference>
<dbReference type="SUPFAM" id="SSF55729">
    <property type="entry name" value="Acyl-CoA N-acyltransferases (Nat)"/>
    <property type="match status" value="1"/>
</dbReference>
<dbReference type="PATRIC" id="fig|316.77.peg.469"/>
<proteinExistence type="inferred from homology"/>
<evidence type="ECO:0000256" key="3">
    <source>
        <dbReference type="ARBA" id="ARBA00023315"/>
    </source>
</evidence>
<dbReference type="PANTHER" id="PTHR10545">
    <property type="entry name" value="DIAMINE N-ACETYLTRANSFERASE"/>
    <property type="match status" value="1"/>
</dbReference>
<evidence type="ECO:0000256" key="2">
    <source>
        <dbReference type="ARBA" id="ARBA00022679"/>
    </source>
</evidence>
<keyword evidence="2 5" id="KW-0808">Transferase</keyword>
<organism evidence="5 6">
    <name type="scientific">Stutzerimonas stutzeri</name>
    <name type="common">Pseudomonas stutzeri</name>
    <dbReference type="NCBI Taxonomy" id="316"/>
    <lineage>
        <taxon>Bacteria</taxon>
        <taxon>Pseudomonadati</taxon>
        <taxon>Pseudomonadota</taxon>
        <taxon>Gammaproteobacteria</taxon>
        <taxon>Pseudomonadales</taxon>
        <taxon>Pseudomonadaceae</taxon>
        <taxon>Stutzerimonas</taxon>
    </lineage>
</organism>
<evidence type="ECO:0000256" key="1">
    <source>
        <dbReference type="ARBA" id="ARBA00008694"/>
    </source>
</evidence>
<dbReference type="KEGG" id="pstt:CH92_02310"/>
<dbReference type="InterPro" id="IPR000182">
    <property type="entry name" value="GNAT_dom"/>
</dbReference>
<dbReference type="GO" id="GO:0008080">
    <property type="term" value="F:N-acetyltransferase activity"/>
    <property type="evidence" value="ECO:0007669"/>
    <property type="project" value="UniProtKB-ARBA"/>
</dbReference>
<keyword evidence="3" id="KW-0012">Acyltransferase</keyword>
<dbReference type="Gene3D" id="3.40.630.30">
    <property type="match status" value="1"/>
</dbReference>
<evidence type="ECO:0000313" key="5">
    <source>
        <dbReference type="EMBL" id="AHL73993.1"/>
    </source>
</evidence>
<dbReference type="CDD" id="cd04301">
    <property type="entry name" value="NAT_SF"/>
    <property type="match status" value="1"/>
</dbReference>
<dbReference type="Pfam" id="PF00583">
    <property type="entry name" value="Acetyltransf_1"/>
    <property type="match status" value="1"/>
</dbReference>
<reference evidence="6" key="1">
    <citation type="journal article" date="2014" name="Genome Announc.">
        <title>Complete Genome Sequence of the Highly Transformable Pseudomonas stutzeri Strain 28a24.</title>
        <authorList>
            <person name="Smith B.A."/>
            <person name="Dougherty K.M."/>
            <person name="Baltrus D.A."/>
        </authorList>
    </citation>
    <scope>NUCLEOTIDE SEQUENCE [LARGE SCALE GENOMIC DNA]</scope>
    <source>
        <strain evidence="6">28a24</strain>
    </source>
</reference>
<dbReference type="Proteomes" id="UP000019522">
    <property type="component" value="Chromosome"/>
</dbReference>
<dbReference type="InterPro" id="IPR051016">
    <property type="entry name" value="Diverse_Substrate_AcTransf"/>
</dbReference>
<dbReference type="FunFam" id="3.40.630.30:FF:000064">
    <property type="entry name" value="GNAT family acetyltransferase"/>
    <property type="match status" value="1"/>
</dbReference>
<reference evidence="5 6" key="2">
    <citation type="submission" date="2014-03" db="EMBL/GenBank/DDBJ databases">
        <authorList>
            <person name="Baltrus D."/>
            <person name="Dougherty K."/>
        </authorList>
    </citation>
    <scope>NUCLEOTIDE SEQUENCE</scope>
    <source>
        <strain evidence="5 6">28a24</strain>
    </source>
</reference>
<dbReference type="EMBL" id="CP007441">
    <property type="protein sequence ID" value="AHL73993.1"/>
    <property type="molecule type" value="Genomic_DNA"/>
</dbReference>
<dbReference type="OrthoDB" id="9805924at2"/>
<dbReference type="PROSITE" id="PS51186">
    <property type="entry name" value="GNAT"/>
    <property type="match status" value="1"/>
</dbReference>
<gene>
    <name evidence="5" type="ORF">CH92_02310</name>
</gene>
<dbReference type="InterPro" id="IPR016181">
    <property type="entry name" value="Acyl_CoA_acyltransferase"/>
</dbReference>
<accession>W8R3B5</accession>